<evidence type="ECO:0000313" key="3">
    <source>
        <dbReference type="EMBL" id="OGG55638.1"/>
    </source>
</evidence>
<comment type="caution">
    <text evidence="3">The sequence shown here is derived from an EMBL/GenBank/DDBJ whole genome shotgun (WGS) entry which is preliminary data.</text>
</comment>
<organism evidence="3 4">
    <name type="scientific">Handelsmanbacteria sp. (strain RIFCSPLOWO2_12_FULL_64_10)</name>
    <dbReference type="NCBI Taxonomy" id="1817868"/>
    <lineage>
        <taxon>Bacteria</taxon>
        <taxon>Candidatus Handelsmaniibacteriota</taxon>
    </lineage>
</organism>
<dbReference type="CDD" id="cd16388">
    <property type="entry name" value="SbnI_like_N"/>
    <property type="match status" value="1"/>
</dbReference>
<dbReference type="GO" id="GO:0005524">
    <property type="term" value="F:ATP binding"/>
    <property type="evidence" value="ECO:0007669"/>
    <property type="project" value="UniProtKB-KW"/>
</dbReference>
<reference evidence="3 4" key="1">
    <citation type="journal article" date="2016" name="Nat. Commun.">
        <title>Thousands of microbial genomes shed light on interconnected biogeochemical processes in an aquifer system.</title>
        <authorList>
            <person name="Anantharaman K."/>
            <person name="Brown C.T."/>
            <person name="Hug L.A."/>
            <person name="Sharon I."/>
            <person name="Castelle C.J."/>
            <person name="Probst A.J."/>
            <person name="Thomas B.C."/>
            <person name="Singh A."/>
            <person name="Wilkins M.J."/>
            <person name="Karaoz U."/>
            <person name="Brodie E.L."/>
            <person name="Williams K.H."/>
            <person name="Hubbard S.S."/>
            <person name="Banfield J.F."/>
        </authorList>
    </citation>
    <scope>NUCLEOTIDE SEQUENCE [LARGE SCALE GENOMIC DNA]</scope>
    <source>
        <strain evidence="4">RIFCSPLOWO2_12_FULL_64_10</strain>
    </source>
</reference>
<dbReference type="Gene3D" id="3.30.1760.10">
    <property type="entry name" value="Conserved hypothetical protein from pyrococcus furiosus pfu- 392566-001, domain 2"/>
    <property type="match status" value="1"/>
</dbReference>
<keyword evidence="2" id="KW-0067">ATP-binding</keyword>
<evidence type="ECO:0000256" key="2">
    <source>
        <dbReference type="ARBA" id="ARBA00022840"/>
    </source>
</evidence>
<gene>
    <name evidence="3" type="ORF">A3F84_29225</name>
</gene>
<evidence type="ECO:0008006" key="5">
    <source>
        <dbReference type="Google" id="ProtNLM"/>
    </source>
</evidence>
<dbReference type="InterPro" id="IPR037953">
    <property type="entry name" value="SbnI-like_N"/>
</dbReference>
<dbReference type="Gene3D" id="3.90.1530.10">
    <property type="entry name" value="Conserved hypothetical protein from pyrococcus furiosus pfu- 392566-001, ParB domain"/>
    <property type="match status" value="1"/>
</dbReference>
<dbReference type="InterPro" id="IPR023098">
    <property type="entry name" value="SerK/SbnI_C"/>
</dbReference>
<protein>
    <recommendedName>
        <fullName evidence="5">ParB/Sulfiredoxin domain-containing protein</fullName>
    </recommendedName>
</protein>
<evidence type="ECO:0000313" key="4">
    <source>
        <dbReference type="Proteomes" id="UP000178606"/>
    </source>
</evidence>
<evidence type="ECO:0000256" key="1">
    <source>
        <dbReference type="ARBA" id="ARBA00022741"/>
    </source>
</evidence>
<dbReference type="Proteomes" id="UP000178606">
    <property type="component" value="Unassembled WGS sequence"/>
</dbReference>
<accession>A0A1F6D2H8</accession>
<sequence length="286" mass="32773">MPTRTALDPFENLPHIEIVHLKDVVLHEDHDERRAERIVARLKDEEILRNPPVVAPIDGGRKYMVLDGANRTTALRLLGCRDALVQVVDYASPDVVLDTWDHLIAEMSGGHLLDQVRDIGGDLRLVEMTVDKIDDLLVRREILCAVTTMGDGRTWAVRQGLDLRSQVIYLNRIVAVYRGKVEIYRVDAEHIRNLARDDRRPTALIAFPRYTKEEIVSLTLADVKLPAGITRHLIGGRALRINLGLELLRSDMSLKNKNLQLRDIIRQKVLDKKVRFYREPTFLFDE</sequence>
<dbReference type="EMBL" id="MFKF01000065">
    <property type="protein sequence ID" value="OGG55638.1"/>
    <property type="molecule type" value="Genomic_DNA"/>
</dbReference>
<keyword evidence="1" id="KW-0547">Nucleotide-binding</keyword>
<dbReference type="InterPro" id="IPR036086">
    <property type="entry name" value="ParB/Sulfiredoxin_sf"/>
</dbReference>
<name>A0A1F6D2H8_HANXR</name>
<dbReference type="SUPFAM" id="SSF110849">
    <property type="entry name" value="ParB/Sulfiredoxin"/>
    <property type="match status" value="1"/>
</dbReference>
<proteinExistence type="predicted"/>
<dbReference type="AlphaFoldDB" id="A0A1F6D2H8"/>